<keyword evidence="1" id="KW-1133">Transmembrane helix</keyword>
<dbReference type="InterPro" id="IPR045584">
    <property type="entry name" value="Pilin-like"/>
</dbReference>
<dbReference type="NCBIfam" id="TIGR02532">
    <property type="entry name" value="IV_pilin_GFxxxE"/>
    <property type="match status" value="1"/>
</dbReference>
<sequence length="150" mass="15931">MKAYERGFTLIELIVVIGVLLLLAGAAAPIYGNFQVRTQIREATTTVVTSLRNARERSVARIDDSTYGVYFASGSSEVVLFKGDSYAGRDQNYDEIYPITSSLTMSSTFTADAITFTKGLGIASEGGGVVISSSAESSTVSVNDKGVVSY</sequence>
<keyword evidence="1" id="KW-0472">Membrane</keyword>
<organism evidence="2 3">
    <name type="scientific">candidate division WWE3 bacterium</name>
    <dbReference type="NCBI Taxonomy" id="2053526"/>
    <lineage>
        <taxon>Bacteria</taxon>
        <taxon>Katanobacteria</taxon>
    </lineage>
</organism>
<protein>
    <submittedName>
        <fullName evidence="2">Prepilin-type N-terminal cleavage/methylation domain-containing protein</fullName>
    </submittedName>
</protein>
<dbReference type="InterPro" id="IPR012902">
    <property type="entry name" value="N_methyl_site"/>
</dbReference>
<accession>A0A955LJV0</accession>
<reference evidence="2" key="1">
    <citation type="submission" date="2020-04" db="EMBL/GenBank/DDBJ databases">
        <authorList>
            <person name="Zhang T."/>
        </authorList>
    </citation>
    <scope>NUCLEOTIDE SEQUENCE</scope>
    <source>
        <strain evidence="2">HKST-UBA03</strain>
    </source>
</reference>
<feature type="transmembrane region" description="Helical" evidence="1">
    <location>
        <begin position="7"/>
        <end position="31"/>
    </location>
</feature>
<dbReference type="PROSITE" id="PS00409">
    <property type="entry name" value="PROKAR_NTER_METHYL"/>
    <property type="match status" value="1"/>
</dbReference>
<comment type="caution">
    <text evidence="2">The sequence shown here is derived from an EMBL/GenBank/DDBJ whole genome shotgun (WGS) entry which is preliminary data.</text>
</comment>
<evidence type="ECO:0000313" key="3">
    <source>
        <dbReference type="Proteomes" id="UP000751518"/>
    </source>
</evidence>
<dbReference type="Pfam" id="PF07963">
    <property type="entry name" value="N_methyl"/>
    <property type="match status" value="1"/>
</dbReference>
<reference evidence="2" key="2">
    <citation type="journal article" date="2021" name="Microbiome">
        <title>Successional dynamics and alternative stable states in a saline activated sludge microbial community over 9 years.</title>
        <authorList>
            <person name="Wang Y."/>
            <person name="Ye J."/>
            <person name="Ju F."/>
            <person name="Liu L."/>
            <person name="Boyd J.A."/>
            <person name="Deng Y."/>
            <person name="Parks D.H."/>
            <person name="Jiang X."/>
            <person name="Yin X."/>
            <person name="Woodcroft B.J."/>
            <person name="Tyson G.W."/>
            <person name="Hugenholtz P."/>
            <person name="Polz M.F."/>
            <person name="Zhang T."/>
        </authorList>
    </citation>
    <scope>NUCLEOTIDE SEQUENCE</scope>
    <source>
        <strain evidence="2">HKST-UBA03</strain>
    </source>
</reference>
<dbReference type="EMBL" id="JAGQKZ010000006">
    <property type="protein sequence ID" value="MCA9391815.1"/>
    <property type="molecule type" value="Genomic_DNA"/>
</dbReference>
<name>A0A955LJV0_UNCKA</name>
<proteinExistence type="predicted"/>
<dbReference type="Gene3D" id="3.30.700.10">
    <property type="entry name" value="Glycoprotein, Type 4 Pilin"/>
    <property type="match status" value="1"/>
</dbReference>
<dbReference type="AlphaFoldDB" id="A0A955LJV0"/>
<evidence type="ECO:0000256" key="1">
    <source>
        <dbReference type="SAM" id="Phobius"/>
    </source>
</evidence>
<gene>
    <name evidence="2" type="ORF">KC614_01255</name>
</gene>
<evidence type="ECO:0000313" key="2">
    <source>
        <dbReference type="EMBL" id="MCA9391815.1"/>
    </source>
</evidence>
<dbReference type="SUPFAM" id="SSF54523">
    <property type="entry name" value="Pili subunits"/>
    <property type="match status" value="1"/>
</dbReference>
<dbReference type="Proteomes" id="UP000751518">
    <property type="component" value="Unassembled WGS sequence"/>
</dbReference>
<keyword evidence="1" id="KW-0812">Transmembrane</keyword>